<protein>
    <submittedName>
        <fullName evidence="1">Uncharacterized protein</fullName>
    </submittedName>
</protein>
<organism evidence="1 2">
    <name type="scientific">Granulibacter bethesdensis</name>
    <dbReference type="NCBI Taxonomy" id="364410"/>
    <lineage>
        <taxon>Bacteria</taxon>
        <taxon>Pseudomonadati</taxon>
        <taxon>Pseudomonadota</taxon>
        <taxon>Alphaproteobacteria</taxon>
        <taxon>Acetobacterales</taxon>
        <taxon>Acetobacteraceae</taxon>
        <taxon>Granulibacter</taxon>
    </lineage>
</organism>
<dbReference type="AlphaFoldDB" id="A0AAN0VFB8"/>
<dbReference type="Pfam" id="PF01724">
    <property type="entry name" value="DUF29"/>
    <property type="match status" value="1"/>
</dbReference>
<evidence type="ECO:0000313" key="2">
    <source>
        <dbReference type="Proteomes" id="UP000019438"/>
    </source>
</evidence>
<dbReference type="PANTHER" id="PTHR34235">
    <property type="entry name" value="SLR1203 PROTEIN-RELATED"/>
    <property type="match status" value="1"/>
</dbReference>
<name>A0AAN0VFB8_9PROT</name>
<dbReference type="EMBL" id="CP003181">
    <property type="protein sequence ID" value="AHJ62547.1"/>
    <property type="molecule type" value="Genomic_DNA"/>
</dbReference>
<dbReference type="Proteomes" id="UP000019438">
    <property type="component" value="Chromosome"/>
</dbReference>
<dbReference type="Gene3D" id="1.20.1220.20">
    <property type="entry name" value="Uncharcterised protein PF01724"/>
    <property type="match status" value="1"/>
</dbReference>
<dbReference type="KEGG" id="gbc:GbCGDNIH3_7150"/>
<proteinExistence type="predicted"/>
<gene>
    <name evidence="1" type="ORF">GbCGDNIH3_7150</name>
</gene>
<reference evidence="2" key="1">
    <citation type="submission" date="2012-06" db="EMBL/GenBank/DDBJ databases">
        <title>Genome analysis of multiple Granulibacter bethesdensis isolates demonstrates substantial genome diversity.</title>
        <authorList>
            <person name="Greenberg D.E."/>
            <person name="Porcella S.F."/>
            <person name="Zarember K."/>
            <person name="Zelazny A.M."/>
            <person name="Bruno D."/>
            <person name="Martens C."/>
            <person name="Barbian K.D."/>
            <person name="Jaske E."/>
            <person name="Holland S.M."/>
        </authorList>
    </citation>
    <scope>NUCLEOTIDE SEQUENCE [LARGE SCALE GENOMIC DNA]</scope>
    <source>
        <strain evidence="2">CGDNIH3</strain>
    </source>
</reference>
<dbReference type="InterPro" id="IPR002636">
    <property type="entry name" value="DUF29"/>
</dbReference>
<sequence length="99" mass="11223">MSPDPSRMAVLITHLLKWLYQPAARSSSWAGSIREQRKRISRAVSKTPSLQTSLSDPEWLSDAWTDGLAKAFEETGFDMLPEEPIWSANQMLTEGWFPV</sequence>
<evidence type="ECO:0000313" key="1">
    <source>
        <dbReference type="EMBL" id="AHJ62547.1"/>
    </source>
</evidence>
<dbReference type="PANTHER" id="PTHR34235:SF4">
    <property type="entry name" value="SLR0291 PROTEIN"/>
    <property type="match status" value="1"/>
</dbReference>
<accession>A0AAN0VFB8</accession>